<feature type="transmembrane region" description="Helical" evidence="1">
    <location>
        <begin position="160"/>
        <end position="178"/>
    </location>
</feature>
<name>A0AAJ6AQE7_9MICC</name>
<protein>
    <submittedName>
        <fullName evidence="2">Uncharacterized protein</fullName>
    </submittedName>
</protein>
<evidence type="ECO:0000313" key="2">
    <source>
        <dbReference type="EMBL" id="WGH94436.1"/>
    </source>
</evidence>
<feature type="transmembrane region" description="Helical" evidence="1">
    <location>
        <begin position="95"/>
        <end position="113"/>
    </location>
</feature>
<evidence type="ECO:0000256" key="1">
    <source>
        <dbReference type="SAM" id="Phobius"/>
    </source>
</evidence>
<dbReference type="AlphaFoldDB" id="A0AAJ6AQE7"/>
<gene>
    <name evidence="2" type="ORF">QDX21_06570</name>
</gene>
<sequence>MGNTQNRPTATAQPVAEQPQSSPGMLVLALAGTVIFMGFYYHVLTLNQMRQLAGGMPMLDHRPFGYRLDEVEAVATAMDEAALGQLNWTHKTAGVIFPVLVALLAVVVAFWALRSWVPRAVMIATGVVFVVVDMWENTAIEQALREVTQQTVSLASALTIGRWVLLVLLAVGVIVAIFRKIVTSTRASEPVAVH</sequence>
<reference evidence="2 3" key="1">
    <citation type="submission" date="2023-03" db="EMBL/GenBank/DDBJ databases">
        <title>Complete genome sequences of several Auritidibacter ignavus strains isolated from ear infections.</title>
        <authorList>
            <person name="Baehr T."/>
            <person name="Baumhoegger A.M."/>
        </authorList>
    </citation>
    <scope>NUCLEOTIDE SEQUENCE [LARGE SCALE GENOMIC DNA]</scope>
    <source>
        <strain evidence="2 3">BABAE-6</strain>
    </source>
</reference>
<keyword evidence="1" id="KW-1133">Transmembrane helix</keyword>
<keyword evidence="3" id="KW-1185">Reference proteome</keyword>
<feature type="transmembrane region" description="Helical" evidence="1">
    <location>
        <begin position="25"/>
        <end position="43"/>
    </location>
</feature>
<dbReference type="RefSeq" id="WP_279675420.1">
    <property type="nucleotide sequence ID" value="NZ_CP122566.1"/>
</dbReference>
<keyword evidence="1" id="KW-0472">Membrane</keyword>
<proteinExistence type="predicted"/>
<dbReference type="EMBL" id="CP122566">
    <property type="protein sequence ID" value="WGH94436.1"/>
    <property type="molecule type" value="Genomic_DNA"/>
</dbReference>
<evidence type="ECO:0000313" key="3">
    <source>
        <dbReference type="Proteomes" id="UP001224674"/>
    </source>
</evidence>
<organism evidence="2 3">
    <name type="scientific">Auritidibacter ignavus</name>
    <dbReference type="NCBI Taxonomy" id="678932"/>
    <lineage>
        <taxon>Bacteria</taxon>
        <taxon>Bacillati</taxon>
        <taxon>Actinomycetota</taxon>
        <taxon>Actinomycetes</taxon>
        <taxon>Micrococcales</taxon>
        <taxon>Micrococcaceae</taxon>
        <taxon>Auritidibacter</taxon>
    </lineage>
</organism>
<keyword evidence="1" id="KW-0812">Transmembrane</keyword>
<dbReference type="Proteomes" id="UP001224674">
    <property type="component" value="Chromosome"/>
</dbReference>
<accession>A0AAJ6AQE7</accession>